<dbReference type="Proteomes" id="UP000186141">
    <property type="component" value="Unassembled WGS sequence"/>
</dbReference>
<dbReference type="EMBL" id="FTOT01000008">
    <property type="protein sequence ID" value="SIT19732.1"/>
    <property type="molecule type" value="Genomic_DNA"/>
</dbReference>
<dbReference type="InterPro" id="IPR036388">
    <property type="entry name" value="WH-like_DNA-bd_sf"/>
</dbReference>
<dbReference type="GO" id="GO:0003700">
    <property type="term" value="F:DNA-binding transcription factor activity"/>
    <property type="evidence" value="ECO:0007669"/>
    <property type="project" value="InterPro"/>
</dbReference>
<dbReference type="GO" id="GO:0006352">
    <property type="term" value="P:DNA-templated transcription initiation"/>
    <property type="evidence" value="ECO:0007669"/>
    <property type="project" value="InterPro"/>
</dbReference>
<accession>A0A1N7QA47</accession>
<name>A0A1N7QA47_9RHOB</name>
<dbReference type="Pfam" id="PF04545">
    <property type="entry name" value="Sigma70_r4"/>
    <property type="match status" value="1"/>
</dbReference>
<dbReference type="InterPro" id="IPR007630">
    <property type="entry name" value="RNA_pol_sigma70_r4"/>
</dbReference>
<dbReference type="Gene3D" id="1.10.10.10">
    <property type="entry name" value="Winged helix-like DNA-binding domain superfamily/Winged helix DNA-binding domain"/>
    <property type="match status" value="1"/>
</dbReference>
<evidence type="ECO:0000313" key="2">
    <source>
        <dbReference type="EMBL" id="SIT19732.1"/>
    </source>
</evidence>
<evidence type="ECO:0000259" key="1">
    <source>
        <dbReference type="Pfam" id="PF04545"/>
    </source>
</evidence>
<reference evidence="2 3" key="1">
    <citation type="submission" date="2017-01" db="EMBL/GenBank/DDBJ databases">
        <authorList>
            <person name="Mah S.A."/>
            <person name="Swanson W.J."/>
            <person name="Moy G.W."/>
            <person name="Vacquier V.D."/>
        </authorList>
    </citation>
    <scope>NUCLEOTIDE SEQUENCE [LARGE SCALE GENOMIC DNA]</scope>
    <source>
        <strain evidence="2 3">DSM 26375</strain>
    </source>
</reference>
<dbReference type="STRING" id="1086013.SAMN05421774_10828"/>
<protein>
    <submittedName>
        <fullName evidence="2">RNA polymerase sigma-70 factor, ECF subfamily</fullName>
    </submittedName>
</protein>
<dbReference type="AlphaFoldDB" id="A0A1N7QA47"/>
<sequence length="228" mass="25273">MRSSSRLQFQRSFEALRQAHAALAPFRDPVALFDGLHRTRDASDDKKLILTALVEAAQSDGPVSDCALTVMLLALWPGLDAIRHRSIRRRIGSAEEITSEIMSRTTEAVRGLDLGRVTWIAATVLLNVERDMIRAHRKRAEHTFLTSITAPDDLPADRAGGQQAAEAAALEDELRKLLGIDALLVIRVAIEGYSQAEVAAEFGLTHEAARKRYQRAMRRLRAAFVEIP</sequence>
<gene>
    <name evidence="2" type="ORF">SAMN05421774_10828</name>
</gene>
<evidence type="ECO:0000313" key="3">
    <source>
        <dbReference type="Proteomes" id="UP000186141"/>
    </source>
</evidence>
<proteinExistence type="predicted"/>
<dbReference type="InterPro" id="IPR013324">
    <property type="entry name" value="RNA_pol_sigma_r3/r4-like"/>
</dbReference>
<feature type="domain" description="RNA polymerase sigma-70 region 4" evidence="1">
    <location>
        <begin position="190"/>
        <end position="222"/>
    </location>
</feature>
<keyword evidence="3" id="KW-1185">Reference proteome</keyword>
<dbReference type="SUPFAM" id="SSF88659">
    <property type="entry name" value="Sigma3 and sigma4 domains of RNA polymerase sigma factors"/>
    <property type="match status" value="1"/>
</dbReference>
<organism evidence="2 3">
    <name type="scientific">Gemmobacter megaterium</name>
    <dbReference type="NCBI Taxonomy" id="1086013"/>
    <lineage>
        <taxon>Bacteria</taxon>
        <taxon>Pseudomonadati</taxon>
        <taxon>Pseudomonadota</taxon>
        <taxon>Alphaproteobacteria</taxon>
        <taxon>Rhodobacterales</taxon>
        <taxon>Paracoccaceae</taxon>
        <taxon>Gemmobacter</taxon>
    </lineage>
</organism>